<evidence type="ECO:0000259" key="6">
    <source>
        <dbReference type="Pfam" id="PF13086"/>
    </source>
</evidence>
<dbReference type="InterPro" id="IPR047187">
    <property type="entry name" value="SF1_C_Upf1"/>
</dbReference>
<dbReference type="InterPro" id="IPR041679">
    <property type="entry name" value="DNA2/NAM7-like_C"/>
</dbReference>
<proteinExistence type="inferred from homology"/>
<accession>A0A858U5V8</accession>
<evidence type="ECO:0000256" key="1">
    <source>
        <dbReference type="ARBA" id="ARBA00007913"/>
    </source>
</evidence>
<dbReference type="KEGG" id="mphe:HGG69_00565"/>
<keyword evidence="9" id="KW-1185">Reference proteome</keyword>
<evidence type="ECO:0000259" key="7">
    <source>
        <dbReference type="Pfam" id="PF13087"/>
    </source>
</evidence>
<protein>
    <submittedName>
        <fullName evidence="8">ATP-binding protein</fullName>
    </submittedName>
</protein>
<dbReference type="Pfam" id="PF13195">
    <property type="entry name" value="DUF4011"/>
    <property type="match status" value="1"/>
</dbReference>
<gene>
    <name evidence="8" type="ORF">HGG69_00565</name>
</gene>
<dbReference type="GO" id="GO:0043139">
    <property type="term" value="F:5'-3' DNA helicase activity"/>
    <property type="evidence" value="ECO:0007669"/>
    <property type="project" value="TreeGrafter"/>
</dbReference>
<dbReference type="InterPro" id="IPR050534">
    <property type="entry name" value="Coronavir_polyprotein_1ab"/>
</dbReference>
<feature type="domain" description="DNA2/NAM7 helicase helicase" evidence="6">
    <location>
        <begin position="316"/>
        <end position="681"/>
    </location>
</feature>
<dbReference type="GO" id="GO:0005524">
    <property type="term" value="F:ATP binding"/>
    <property type="evidence" value="ECO:0007669"/>
    <property type="project" value="UniProtKB-KW"/>
</dbReference>
<dbReference type="InterPro" id="IPR041677">
    <property type="entry name" value="DNA2/NAM7_AAA_11"/>
</dbReference>
<evidence type="ECO:0000313" key="8">
    <source>
        <dbReference type="EMBL" id="QJG66827.1"/>
    </source>
</evidence>
<organism evidence="8 9">
    <name type="scientific">Mycoplasma phocoenae</name>
    <dbReference type="NCBI Taxonomy" id="754517"/>
    <lineage>
        <taxon>Bacteria</taxon>
        <taxon>Bacillati</taxon>
        <taxon>Mycoplasmatota</taxon>
        <taxon>Mollicutes</taxon>
        <taxon>Mycoplasmataceae</taxon>
        <taxon>Mycoplasma</taxon>
    </lineage>
</organism>
<comment type="similarity">
    <text evidence="1">Belongs to the DNA2/NAM7 helicase family.</text>
</comment>
<dbReference type="InterPro" id="IPR025103">
    <property type="entry name" value="DUF4011"/>
</dbReference>
<feature type="domain" description="DNA2/NAM7 helicase-like C-terminal" evidence="7">
    <location>
        <begin position="701"/>
        <end position="879"/>
    </location>
</feature>
<evidence type="ECO:0000256" key="2">
    <source>
        <dbReference type="ARBA" id="ARBA00022741"/>
    </source>
</evidence>
<keyword evidence="3" id="KW-0378">Hydrolase</keyword>
<dbReference type="Pfam" id="PF13087">
    <property type="entry name" value="AAA_12"/>
    <property type="match status" value="1"/>
</dbReference>
<dbReference type="Proteomes" id="UP000501060">
    <property type="component" value="Chromosome"/>
</dbReference>
<dbReference type="EMBL" id="CP051481">
    <property type="protein sequence ID" value="QJG66827.1"/>
    <property type="molecule type" value="Genomic_DNA"/>
</dbReference>
<sequence length="1290" mass="149730">MNKQNDYQFLLTNLLDIENNDSTLSCSVDNEKFFDILKIAGEETFNMMCSQPNFNVKFGEYGHKNLITKLKQIETVEEIENLYKEFSFELSQNKLSMLKKDFEKGKKDLCSELESKFQRSITKWKKIAKRAYDVNIESNIWPLHLGFFFIAVETEKKTVFAPLFFKEIHIEIRNSLIYLKSEGDIKVNTKLVTFLRQSGFDLDTSSFDFSDKSINQVYDYFKNSWSETYDIPDTFKDRIPFKREISIRESLSFHKGLILGFFNVSSGYLWNQMKKIIENNEVEDILLSNFDKVSYKRRVEDVIYNQAMRLFKIQKTNYSQDFATISALYQDTVIWGPPGTGKSQTITNLITNILARGYTALVVSQKRAALEVIRNRLKDLSIFAIFLLNDRNWKLEKFYEPLREFIQKVENFESTNNEDSIEVMPTNAKRFISMAQSVKNIVDYSNVIDAYSTLCNATLDEQTLTDLKSLDSFLKYQLLPNLNDYKSIANHLYTVNKGKKPNLLIQSTNTYPKSIKESAMIIAKNQNLLKVDIDNALKYIHTVDVESLEQVDRFFKYQLENKTVEVNNPRTLAKMLIYATTRKMRQFTQEEQREYVQFTQSIRSGKMKPYKFFHKHKSMIKKLFPIIVTTPDTDLSMWEKGEFNYAILDESSQIFLEKGLPILYLAQRKILAGDDQQMQPTKWFSASYAVEEDEDFVNIESLLDYALARGIYKILLDKNYRSRKAALMTFSSKNFYNSKLDVIDDYTADNNELAIDVIQANGTWDNSMNVEEADIAIQTVLDNFDKYEKIILLVFNAKQQDYILNRIYANHPNLEEALGTEKLSLKNIENIQGDEADLVIISVVYDKNTSLVGTYVARRGGQNALNVAISRAKDKMIVIKSLNSDDIKINESSSEDMVLLREWLRFLDLTEEEKKNYLTNKQNNDWTQTITIDVSNALVEEVKEKLEQSLIKDNPELRIETNYVIGTKKLNIAIINNTYNQILLGIMIDDYSYAGDEMQYVYFTDSFKFLESKNYPLLIIKELEWKVKQNELLRFIKESIDNANEIIKLNNITNDLPNEVLKNDDSIEYNDNLLIHTKEVNTVDSTPNYTITNIDKISNTTLVSVPEIQDDIDYEKEVFTTQEIEDKDIFKNAANTTSEINGLPELQNNIDTNEHLLHTRTIELIVDNAEEQWEFDESSQDIIFNTQTKEIPNTIPVTSSTVDETLAYNDDIFDTTQTVEIISNNSSEFIPTDEAIQNDHIEEENIKLFNNMTMELKTPEELKLPIQPIDTPEEETTVNEESGINLFEIK</sequence>
<evidence type="ECO:0000256" key="3">
    <source>
        <dbReference type="ARBA" id="ARBA00022801"/>
    </source>
</evidence>
<reference evidence="8 9" key="1">
    <citation type="submission" date="2020-04" db="EMBL/GenBank/DDBJ databases">
        <title>Novel Mycoplasma species detected in Phocoena phocoena (harbor porpoise) from the USA.</title>
        <authorList>
            <person name="Volokhov D.V."/>
        </authorList>
    </citation>
    <scope>NUCLEOTIDE SEQUENCE [LARGE SCALE GENOMIC DNA]</scope>
    <source>
        <strain evidence="8 9">Phocoena C-264-GEN</strain>
    </source>
</reference>
<dbReference type="PANTHER" id="PTHR43788">
    <property type="entry name" value="DNA2/NAM7 HELICASE FAMILY MEMBER"/>
    <property type="match status" value="1"/>
</dbReference>
<dbReference type="Pfam" id="PF13086">
    <property type="entry name" value="AAA_11"/>
    <property type="match status" value="1"/>
</dbReference>
<evidence type="ECO:0000256" key="4">
    <source>
        <dbReference type="ARBA" id="ARBA00022806"/>
    </source>
</evidence>
<dbReference type="SUPFAM" id="SSF52540">
    <property type="entry name" value="P-loop containing nucleoside triphosphate hydrolases"/>
    <property type="match status" value="1"/>
</dbReference>
<dbReference type="InterPro" id="IPR027417">
    <property type="entry name" value="P-loop_NTPase"/>
</dbReference>
<dbReference type="Gene3D" id="3.40.50.300">
    <property type="entry name" value="P-loop containing nucleotide triphosphate hydrolases"/>
    <property type="match status" value="2"/>
</dbReference>
<dbReference type="CDD" id="cd18808">
    <property type="entry name" value="SF1_C_Upf1"/>
    <property type="match status" value="1"/>
</dbReference>
<name>A0A858U5V8_9MOLU</name>
<dbReference type="RefSeq" id="WP_169604878.1">
    <property type="nucleotide sequence ID" value="NZ_CP051481.1"/>
</dbReference>
<dbReference type="GO" id="GO:0016787">
    <property type="term" value="F:hydrolase activity"/>
    <property type="evidence" value="ECO:0007669"/>
    <property type="project" value="UniProtKB-KW"/>
</dbReference>
<keyword evidence="2" id="KW-0547">Nucleotide-binding</keyword>
<evidence type="ECO:0000313" key="9">
    <source>
        <dbReference type="Proteomes" id="UP000501060"/>
    </source>
</evidence>
<dbReference type="PANTHER" id="PTHR43788:SF8">
    <property type="entry name" value="DNA-BINDING PROTEIN SMUBP-2"/>
    <property type="match status" value="1"/>
</dbReference>
<evidence type="ECO:0000256" key="5">
    <source>
        <dbReference type="ARBA" id="ARBA00022840"/>
    </source>
</evidence>
<keyword evidence="5 8" id="KW-0067">ATP-binding</keyword>
<keyword evidence="4" id="KW-0347">Helicase</keyword>